<accession>A0A367KMM5</accession>
<gene>
    <name evidence="1" type="ORF">CU098_010714</name>
</gene>
<protein>
    <recommendedName>
        <fullName evidence="3">FAR1 domain-containing protein</fullName>
    </recommendedName>
</protein>
<name>A0A367KMM5_RHIST</name>
<keyword evidence="2" id="KW-1185">Reference proteome</keyword>
<organism evidence="1 2">
    <name type="scientific">Rhizopus stolonifer</name>
    <name type="common">Rhizopus nigricans</name>
    <dbReference type="NCBI Taxonomy" id="4846"/>
    <lineage>
        <taxon>Eukaryota</taxon>
        <taxon>Fungi</taxon>
        <taxon>Fungi incertae sedis</taxon>
        <taxon>Mucoromycota</taxon>
        <taxon>Mucoromycotina</taxon>
        <taxon>Mucoromycetes</taxon>
        <taxon>Mucorales</taxon>
        <taxon>Mucorineae</taxon>
        <taxon>Rhizopodaceae</taxon>
        <taxon>Rhizopus</taxon>
    </lineage>
</organism>
<reference evidence="1 2" key="1">
    <citation type="journal article" date="2018" name="G3 (Bethesda)">
        <title>Phylogenetic and Phylogenomic Definition of Rhizopus Species.</title>
        <authorList>
            <person name="Gryganskyi A.P."/>
            <person name="Golan J."/>
            <person name="Dolatabadi S."/>
            <person name="Mondo S."/>
            <person name="Robb S."/>
            <person name="Idnurm A."/>
            <person name="Muszewska A."/>
            <person name="Steczkiewicz K."/>
            <person name="Masonjones S."/>
            <person name="Liao H.L."/>
            <person name="Gajdeczka M.T."/>
            <person name="Anike F."/>
            <person name="Vuek A."/>
            <person name="Anishchenko I.M."/>
            <person name="Voigt K."/>
            <person name="de Hoog G.S."/>
            <person name="Smith M.E."/>
            <person name="Heitman J."/>
            <person name="Vilgalys R."/>
            <person name="Stajich J.E."/>
        </authorList>
    </citation>
    <scope>NUCLEOTIDE SEQUENCE [LARGE SCALE GENOMIC DNA]</scope>
    <source>
        <strain evidence="1 2">LSU 92-RS-03</strain>
    </source>
</reference>
<sequence length="181" mass="20746">MIDIPTYYEVASALPHIPENSDKETTKAILKEYAIRNNFILTVCQSSEKSLHFKCKKGGSYKNWRNLSEEDRQRRKKSSRTGCPFYVRLSNKKERGFRYLPPLTKNEHLHNHSISENDLLDTSIGRKSKLTAEEIEKVKEGIVQNLSTKAILKSISSTKGTCKLTIHDINNSKYAIKNKSD</sequence>
<dbReference type="EMBL" id="PJQM01001001">
    <property type="protein sequence ID" value="RCI03484.1"/>
    <property type="molecule type" value="Genomic_DNA"/>
</dbReference>
<evidence type="ECO:0000313" key="2">
    <source>
        <dbReference type="Proteomes" id="UP000253551"/>
    </source>
</evidence>
<dbReference type="AlphaFoldDB" id="A0A367KMM5"/>
<dbReference type="OrthoDB" id="2276242at2759"/>
<evidence type="ECO:0008006" key="3">
    <source>
        <dbReference type="Google" id="ProtNLM"/>
    </source>
</evidence>
<comment type="caution">
    <text evidence="1">The sequence shown here is derived from an EMBL/GenBank/DDBJ whole genome shotgun (WGS) entry which is preliminary data.</text>
</comment>
<dbReference type="Proteomes" id="UP000253551">
    <property type="component" value="Unassembled WGS sequence"/>
</dbReference>
<proteinExistence type="predicted"/>
<evidence type="ECO:0000313" key="1">
    <source>
        <dbReference type="EMBL" id="RCI03484.1"/>
    </source>
</evidence>